<keyword evidence="2" id="KW-1185">Reference proteome</keyword>
<name>A0AAD9HFN7_9PEZI</name>
<accession>A0AAD9HFN7</accession>
<reference evidence="1" key="1">
    <citation type="submission" date="2021-06" db="EMBL/GenBank/DDBJ databases">
        <title>Comparative genomics, transcriptomics and evolutionary studies reveal genomic signatures of adaptation to plant cell wall in hemibiotrophic fungi.</title>
        <authorList>
            <consortium name="DOE Joint Genome Institute"/>
            <person name="Baroncelli R."/>
            <person name="Diaz J.F."/>
            <person name="Benocci T."/>
            <person name="Peng M."/>
            <person name="Battaglia E."/>
            <person name="Haridas S."/>
            <person name="Andreopoulos W."/>
            <person name="Labutti K."/>
            <person name="Pangilinan J."/>
            <person name="Floch G.L."/>
            <person name="Makela M.R."/>
            <person name="Henrissat B."/>
            <person name="Grigoriev I.V."/>
            <person name="Crouch J.A."/>
            <person name="De Vries R.P."/>
            <person name="Sukno S.A."/>
            <person name="Thon M.R."/>
        </authorList>
    </citation>
    <scope>NUCLEOTIDE SEQUENCE</scope>
    <source>
        <strain evidence="1">MAFF235873</strain>
    </source>
</reference>
<sequence length="100" mass="10849">MEPNITWKYPGSSPCALLACALRPANANLLLLPSKDIVDGHDIGHTSPTAFRSMRRLDRVLKDIRRRTEPRQFDVVAIPKTVFLIAGGAAIGGTRRGGLA</sequence>
<gene>
    <name evidence="1" type="ORF">LX32DRAFT_641274</name>
</gene>
<dbReference type="AlphaFoldDB" id="A0AAD9HFN7"/>
<proteinExistence type="predicted"/>
<organism evidence="1 2">
    <name type="scientific">Colletotrichum zoysiae</name>
    <dbReference type="NCBI Taxonomy" id="1216348"/>
    <lineage>
        <taxon>Eukaryota</taxon>
        <taxon>Fungi</taxon>
        <taxon>Dikarya</taxon>
        <taxon>Ascomycota</taxon>
        <taxon>Pezizomycotina</taxon>
        <taxon>Sordariomycetes</taxon>
        <taxon>Hypocreomycetidae</taxon>
        <taxon>Glomerellales</taxon>
        <taxon>Glomerellaceae</taxon>
        <taxon>Colletotrichum</taxon>
        <taxon>Colletotrichum graminicola species complex</taxon>
    </lineage>
</organism>
<comment type="caution">
    <text evidence="1">The sequence shown here is derived from an EMBL/GenBank/DDBJ whole genome shotgun (WGS) entry which is preliminary data.</text>
</comment>
<dbReference type="EMBL" id="MU842902">
    <property type="protein sequence ID" value="KAK2027049.1"/>
    <property type="molecule type" value="Genomic_DNA"/>
</dbReference>
<protein>
    <submittedName>
        <fullName evidence="1">Uncharacterized protein</fullName>
    </submittedName>
</protein>
<evidence type="ECO:0000313" key="1">
    <source>
        <dbReference type="EMBL" id="KAK2027049.1"/>
    </source>
</evidence>
<dbReference type="Proteomes" id="UP001232148">
    <property type="component" value="Unassembled WGS sequence"/>
</dbReference>
<evidence type="ECO:0000313" key="2">
    <source>
        <dbReference type="Proteomes" id="UP001232148"/>
    </source>
</evidence>